<sequence length="260" mass="30049">MRGARRPLIRRSKVQALLDEGFLALICNLRELDQYWGQLLQDFPHHPASQHPGSSFPLSLYGCLMYIYDEEGINLTLQEAALWITDSINALSANGVLIKDPMTGQEVRKLFGYVVNFKGDWKYLATLFNMKRTAQQEEIFADQQYDCWYASDIGQEDQQRVAVGRLMMRLYVKFARAALDDGKRLFKCRPKLHLLGHLTEDVRASRLNPAHLACWMDEDGIKRYMHVKRMVHVRTASLRCLERYKLGLPSKLKDAKDALK</sequence>
<comment type="caution">
    <text evidence="1">The sequence shown here is derived from an EMBL/GenBank/DDBJ whole genome shotgun (WGS) entry which is preliminary data.</text>
</comment>
<reference evidence="1 2" key="1">
    <citation type="submission" date="2024-02" db="EMBL/GenBank/DDBJ databases">
        <authorList>
            <person name="Chen Y."/>
            <person name="Shah S."/>
            <person name="Dougan E. K."/>
            <person name="Thang M."/>
            <person name="Chan C."/>
        </authorList>
    </citation>
    <scope>NUCLEOTIDE SEQUENCE [LARGE SCALE GENOMIC DNA]</scope>
</reference>
<gene>
    <name evidence="1" type="ORF">SCF082_LOCUS34444</name>
</gene>
<name>A0ABP0NYV0_9DINO</name>
<accession>A0ABP0NYV0</accession>
<dbReference type="EMBL" id="CAXAMM010031580">
    <property type="protein sequence ID" value="CAK9068377.1"/>
    <property type="molecule type" value="Genomic_DNA"/>
</dbReference>
<organism evidence="1 2">
    <name type="scientific">Durusdinium trenchii</name>
    <dbReference type="NCBI Taxonomy" id="1381693"/>
    <lineage>
        <taxon>Eukaryota</taxon>
        <taxon>Sar</taxon>
        <taxon>Alveolata</taxon>
        <taxon>Dinophyceae</taxon>
        <taxon>Suessiales</taxon>
        <taxon>Symbiodiniaceae</taxon>
        <taxon>Durusdinium</taxon>
    </lineage>
</organism>
<dbReference type="Proteomes" id="UP001642464">
    <property type="component" value="Unassembled WGS sequence"/>
</dbReference>
<evidence type="ECO:0000313" key="1">
    <source>
        <dbReference type="EMBL" id="CAK9068377.1"/>
    </source>
</evidence>
<evidence type="ECO:0000313" key="2">
    <source>
        <dbReference type="Proteomes" id="UP001642464"/>
    </source>
</evidence>
<protein>
    <submittedName>
        <fullName evidence="1">Uncharacterized protein</fullName>
    </submittedName>
</protein>
<proteinExistence type="predicted"/>
<keyword evidence="2" id="KW-1185">Reference proteome</keyword>